<reference evidence="1" key="2">
    <citation type="journal article" date="2015" name="Data Brief">
        <title>Shoot transcriptome of the giant reed, Arundo donax.</title>
        <authorList>
            <person name="Barrero R.A."/>
            <person name="Guerrero F.D."/>
            <person name="Moolhuijzen P."/>
            <person name="Goolsby J.A."/>
            <person name="Tidwell J."/>
            <person name="Bellgard S.E."/>
            <person name="Bellgard M.I."/>
        </authorList>
    </citation>
    <scope>NUCLEOTIDE SEQUENCE</scope>
    <source>
        <tissue evidence="1">Shoot tissue taken approximately 20 cm above the soil surface</tissue>
    </source>
</reference>
<dbReference type="EMBL" id="GBRH01216785">
    <property type="protein sequence ID" value="JAD81110.1"/>
    <property type="molecule type" value="Transcribed_RNA"/>
</dbReference>
<evidence type="ECO:0000313" key="1">
    <source>
        <dbReference type="EMBL" id="JAD81110.1"/>
    </source>
</evidence>
<organism evidence="1">
    <name type="scientific">Arundo donax</name>
    <name type="common">Giant reed</name>
    <name type="synonym">Donax arundinaceus</name>
    <dbReference type="NCBI Taxonomy" id="35708"/>
    <lineage>
        <taxon>Eukaryota</taxon>
        <taxon>Viridiplantae</taxon>
        <taxon>Streptophyta</taxon>
        <taxon>Embryophyta</taxon>
        <taxon>Tracheophyta</taxon>
        <taxon>Spermatophyta</taxon>
        <taxon>Magnoliopsida</taxon>
        <taxon>Liliopsida</taxon>
        <taxon>Poales</taxon>
        <taxon>Poaceae</taxon>
        <taxon>PACMAD clade</taxon>
        <taxon>Arundinoideae</taxon>
        <taxon>Arundineae</taxon>
        <taxon>Arundo</taxon>
    </lineage>
</organism>
<sequence length="31" mass="3893">MYLKDVNLFFEVHDRYRKCCFCFHSYSEVVL</sequence>
<accession>A0A0A9D673</accession>
<name>A0A0A9D673_ARUDO</name>
<protein>
    <submittedName>
        <fullName evidence="1">Uncharacterized protein</fullName>
    </submittedName>
</protein>
<reference evidence="1" key="1">
    <citation type="submission" date="2014-09" db="EMBL/GenBank/DDBJ databases">
        <authorList>
            <person name="Magalhaes I.L.F."/>
            <person name="Oliveira U."/>
            <person name="Santos F.R."/>
            <person name="Vidigal T.H.D.A."/>
            <person name="Brescovit A.D."/>
            <person name="Santos A.J."/>
        </authorList>
    </citation>
    <scope>NUCLEOTIDE SEQUENCE</scope>
    <source>
        <tissue evidence="1">Shoot tissue taken approximately 20 cm above the soil surface</tissue>
    </source>
</reference>
<dbReference type="AlphaFoldDB" id="A0A0A9D673"/>
<proteinExistence type="predicted"/>